<gene>
    <name evidence="9" type="ORF">IGX34_15805</name>
</gene>
<dbReference type="Proteomes" id="UP000651010">
    <property type="component" value="Unassembled WGS sequence"/>
</dbReference>
<sequence length="440" mass="48659">MFAYYMQLAFRGLRRNRVLTSLMILAIAVGIGASMTTLTVMHILSGDPLPGRSGQLFYPQVDADPDHKDSQDPLDMMDFHSAFDLWSAHRADRQALIGHADMRVTAPSANLPALKLLVLATTADFFPMFEVPFQYGHGWSAADDTARNRVVVISDDLNRKLFGGADSVGRILRLRGSDMTIIGVLKPWRPSPLFYSVAGGRYVDGDSSDFYSKPEDVMMPFSSGLDVAKNEFELFTCWHMPDLNAPQQDSPCAWVSLWVQLNDVAKVDAYRHFVADYAAQQMSLGRFNHAGNTRMRNLMQWLDFNHVVPSDVKLETWLAFSFLVICLFNTVGLLLVKFLHRGGEIGVRRALGATRSAVFVQCLAEASVIGLLGGFAGWLLTLLGLWIVRRQPAAYADLVHLDLSMFLTTFAAAIAATLIAGLLPAFRASRVAPALQLKTL</sequence>
<feature type="transmembrane region" description="Helical" evidence="6">
    <location>
        <begin position="357"/>
        <end position="383"/>
    </location>
</feature>
<dbReference type="InterPro" id="IPR050250">
    <property type="entry name" value="Macrolide_Exporter_MacB"/>
</dbReference>
<evidence type="ECO:0000313" key="9">
    <source>
        <dbReference type="EMBL" id="MBE1161848.1"/>
    </source>
</evidence>
<evidence type="ECO:0000259" key="7">
    <source>
        <dbReference type="Pfam" id="PF02687"/>
    </source>
</evidence>
<proteinExistence type="predicted"/>
<evidence type="ECO:0000256" key="5">
    <source>
        <dbReference type="ARBA" id="ARBA00023136"/>
    </source>
</evidence>
<feature type="transmembrane region" description="Helical" evidence="6">
    <location>
        <begin position="317"/>
        <end position="336"/>
    </location>
</feature>
<feature type="domain" description="ABC3 transporter permease C-terminal" evidence="7">
    <location>
        <begin position="319"/>
        <end position="431"/>
    </location>
</feature>
<comment type="caution">
    <text evidence="9">The sequence shown here is derived from an EMBL/GenBank/DDBJ whole genome shotgun (WGS) entry which is preliminary data.</text>
</comment>
<name>A0ABR9GCR9_9GAMM</name>
<evidence type="ECO:0000256" key="1">
    <source>
        <dbReference type="ARBA" id="ARBA00004651"/>
    </source>
</evidence>
<evidence type="ECO:0000256" key="3">
    <source>
        <dbReference type="ARBA" id="ARBA00022692"/>
    </source>
</evidence>
<keyword evidence="10" id="KW-1185">Reference proteome</keyword>
<keyword evidence="2" id="KW-1003">Cell membrane</keyword>
<dbReference type="PANTHER" id="PTHR30572:SF18">
    <property type="entry name" value="ABC-TYPE MACROLIDE FAMILY EXPORT SYSTEM PERMEASE COMPONENT 2"/>
    <property type="match status" value="1"/>
</dbReference>
<evidence type="ECO:0000259" key="8">
    <source>
        <dbReference type="Pfam" id="PF12704"/>
    </source>
</evidence>
<feature type="transmembrane region" description="Helical" evidence="6">
    <location>
        <begin position="403"/>
        <end position="426"/>
    </location>
</feature>
<evidence type="ECO:0000256" key="4">
    <source>
        <dbReference type="ARBA" id="ARBA00022989"/>
    </source>
</evidence>
<keyword evidence="3 6" id="KW-0812">Transmembrane</keyword>
<keyword evidence="5 6" id="KW-0472">Membrane</keyword>
<protein>
    <submittedName>
        <fullName evidence="9">ABC transporter permease</fullName>
    </submittedName>
</protein>
<feature type="domain" description="MacB-like periplasmic core" evidence="8">
    <location>
        <begin position="20"/>
        <end position="269"/>
    </location>
</feature>
<comment type="subcellular location">
    <subcellularLocation>
        <location evidence="1">Cell membrane</location>
        <topology evidence="1">Multi-pass membrane protein</topology>
    </subcellularLocation>
</comment>
<accession>A0ABR9GCR9</accession>
<dbReference type="PANTHER" id="PTHR30572">
    <property type="entry name" value="MEMBRANE COMPONENT OF TRANSPORTER-RELATED"/>
    <property type="match status" value="1"/>
</dbReference>
<dbReference type="EMBL" id="JACZZA010000010">
    <property type="protein sequence ID" value="MBE1161848.1"/>
    <property type="molecule type" value="Genomic_DNA"/>
</dbReference>
<reference evidence="9 10" key="1">
    <citation type="submission" date="2020-09" db="EMBL/GenBank/DDBJ databases">
        <title>Dyella sp. 7MK23 isolated from forest soil.</title>
        <authorList>
            <person name="Fu J."/>
        </authorList>
    </citation>
    <scope>NUCLEOTIDE SEQUENCE [LARGE SCALE GENOMIC DNA]</scope>
    <source>
        <strain evidence="9 10">7MK23</strain>
    </source>
</reference>
<dbReference type="InterPro" id="IPR003838">
    <property type="entry name" value="ABC3_permease_C"/>
</dbReference>
<evidence type="ECO:0000256" key="6">
    <source>
        <dbReference type="SAM" id="Phobius"/>
    </source>
</evidence>
<evidence type="ECO:0000313" key="10">
    <source>
        <dbReference type="Proteomes" id="UP000651010"/>
    </source>
</evidence>
<evidence type="ECO:0000256" key="2">
    <source>
        <dbReference type="ARBA" id="ARBA00022475"/>
    </source>
</evidence>
<organism evidence="9 10">
    <name type="scientific">Dyella acidiphila</name>
    <dbReference type="NCBI Taxonomy" id="2775866"/>
    <lineage>
        <taxon>Bacteria</taxon>
        <taxon>Pseudomonadati</taxon>
        <taxon>Pseudomonadota</taxon>
        <taxon>Gammaproteobacteria</taxon>
        <taxon>Lysobacterales</taxon>
        <taxon>Rhodanobacteraceae</taxon>
        <taxon>Dyella</taxon>
    </lineage>
</organism>
<dbReference type="RefSeq" id="WP_192556692.1">
    <property type="nucleotide sequence ID" value="NZ_JACZZA010000010.1"/>
</dbReference>
<dbReference type="Pfam" id="PF12704">
    <property type="entry name" value="MacB_PCD"/>
    <property type="match status" value="1"/>
</dbReference>
<dbReference type="Pfam" id="PF02687">
    <property type="entry name" value="FtsX"/>
    <property type="match status" value="1"/>
</dbReference>
<keyword evidence="4 6" id="KW-1133">Transmembrane helix</keyword>
<dbReference type="InterPro" id="IPR025857">
    <property type="entry name" value="MacB_PCD"/>
</dbReference>